<feature type="transmembrane region" description="Helical" evidence="2">
    <location>
        <begin position="20"/>
        <end position="41"/>
    </location>
</feature>
<evidence type="ECO:0000256" key="1">
    <source>
        <dbReference type="SAM" id="MobiDB-lite"/>
    </source>
</evidence>
<gene>
    <name evidence="3" type="ORF">HO173_002120</name>
</gene>
<keyword evidence="2" id="KW-1133">Transmembrane helix</keyword>
<comment type="caution">
    <text evidence="3">The sequence shown here is derived from an EMBL/GenBank/DDBJ whole genome shotgun (WGS) entry which is preliminary data.</text>
</comment>
<dbReference type="AlphaFoldDB" id="A0A8H6G311"/>
<keyword evidence="2" id="KW-0472">Membrane</keyword>
<organism evidence="3 4">
    <name type="scientific">Letharia columbiana</name>
    <dbReference type="NCBI Taxonomy" id="112416"/>
    <lineage>
        <taxon>Eukaryota</taxon>
        <taxon>Fungi</taxon>
        <taxon>Dikarya</taxon>
        <taxon>Ascomycota</taxon>
        <taxon>Pezizomycotina</taxon>
        <taxon>Lecanoromycetes</taxon>
        <taxon>OSLEUM clade</taxon>
        <taxon>Lecanoromycetidae</taxon>
        <taxon>Lecanorales</taxon>
        <taxon>Lecanorineae</taxon>
        <taxon>Parmeliaceae</taxon>
        <taxon>Letharia</taxon>
    </lineage>
</organism>
<sequence>MALVVISDSNVVFFAARTAFTVLSVDLDLFLVVSSTIFAAWKRGRVRRVLGFVTFPSDALVGLSFYLDASSVYSSVAPVRRREDTERDRDSGVKVHFGPRS</sequence>
<dbReference type="EMBL" id="JACCJC010000005">
    <property type="protein sequence ID" value="KAF6239576.1"/>
    <property type="molecule type" value="Genomic_DNA"/>
</dbReference>
<feature type="compositionally biased region" description="Basic and acidic residues" evidence="1">
    <location>
        <begin position="80"/>
        <end position="93"/>
    </location>
</feature>
<accession>A0A8H6G311</accession>
<dbReference type="Proteomes" id="UP000578531">
    <property type="component" value="Unassembled WGS sequence"/>
</dbReference>
<protein>
    <submittedName>
        <fullName evidence="3">Uncharacterized protein</fullName>
    </submittedName>
</protein>
<name>A0A8H6G311_9LECA</name>
<evidence type="ECO:0000313" key="4">
    <source>
        <dbReference type="Proteomes" id="UP000578531"/>
    </source>
</evidence>
<feature type="region of interest" description="Disordered" evidence="1">
    <location>
        <begin position="80"/>
        <end position="101"/>
    </location>
</feature>
<reference evidence="3 4" key="1">
    <citation type="journal article" date="2020" name="Genomics">
        <title>Complete, high-quality genomes from long-read metagenomic sequencing of two wolf lichen thalli reveals enigmatic genome architecture.</title>
        <authorList>
            <person name="McKenzie S.K."/>
            <person name="Walston R.F."/>
            <person name="Allen J.L."/>
        </authorList>
    </citation>
    <scope>NUCLEOTIDE SEQUENCE [LARGE SCALE GENOMIC DNA]</scope>
    <source>
        <strain evidence="3">WasteWater2</strain>
    </source>
</reference>
<dbReference type="RefSeq" id="XP_037168851.1">
    <property type="nucleotide sequence ID" value="XM_037304056.1"/>
</dbReference>
<dbReference type="GeneID" id="59283794"/>
<evidence type="ECO:0000256" key="2">
    <source>
        <dbReference type="SAM" id="Phobius"/>
    </source>
</evidence>
<keyword evidence="2" id="KW-0812">Transmembrane</keyword>
<proteinExistence type="predicted"/>
<evidence type="ECO:0000313" key="3">
    <source>
        <dbReference type="EMBL" id="KAF6239576.1"/>
    </source>
</evidence>
<keyword evidence="4" id="KW-1185">Reference proteome</keyword>